<feature type="non-terminal residue" evidence="1">
    <location>
        <position position="1"/>
    </location>
</feature>
<reference evidence="1" key="1">
    <citation type="journal article" date="2014" name="Front. Microbiol.">
        <title>High frequency of phylogenetically diverse reductive dehalogenase-homologous genes in deep subseafloor sedimentary metagenomes.</title>
        <authorList>
            <person name="Kawai M."/>
            <person name="Futagami T."/>
            <person name="Toyoda A."/>
            <person name="Takaki Y."/>
            <person name="Nishi S."/>
            <person name="Hori S."/>
            <person name="Arai W."/>
            <person name="Tsubouchi T."/>
            <person name="Morono Y."/>
            <person name="Uchiyama I."/>
            <person name="Ito T."/>
            <person name="Fujiyama A."/>
            <person name="Inagaki F."/>
            <person name="Takami H."/>
        </authorList>
    </citation>
    <scope>NUCLEOTIDE SEQUENCE</scope>
    <source>
        <strain evidence="1">Expedition CK06-06</strain>
    </source>
</reference>
<dbReference type="AlphaFoldDB" id="X1QAP7"/>
<evidence type="ECO:0000313" key="1">
    <source>
        <dbReference type="EMBL" id="GAI65527.1"/>
    </source>
</evidence>
<name>X1QAP7_9ZZZZ</name>
<comment type="caution">
    <text evidence="1">The sequence shown here is derived from an EMBL/GenBank/DDBJ whole genome shotgun (WGS) entry which is preliminary data.</text>
</comment>
<dbReference type="EMBL" id="BARV01043705">
    <property type="protein sequence ID" value="GAI65527.1"/>
    <property type="molecule type" value="Genomic_DNA"/>
</dbReference>
<protein>
    <submittedName>
        <fullName evidence="1">Uncharacterized protein</fullName>
    </submittedName>
</protein>
<sequence length="34" mass="4096">RRHRLYALKLGPDEKRIDIGTPETYLKALKEVWE</sequence>
<accession>X1QAP7</accession>
<proteinExistence type="predicted"/>
<gene>
    <name evidence="1" type="ORF">S06H3_65095</name>
</gene>
<organism evidence="1">
    <name type="scientific">marine sediment metagenome</name>
    <dbReference type="NCBI Taxonomy" id="412755"/>
    <lineage>
        <taxon>unclassified sequences</taxon>
        <taxon>metagenomes</taxon>
        <taxon>ecological metagenomes</taxon>
    </lineage>
</organism>